<keyword evidence="1 10" id="KW-0728">SH3 domain</keyword>
<dbReference type="InterPro" id="IPR000980">
    <property type="entry name" value="SH2"/>
</dbReference>
<feature type="domain" description="Protein kinase" evidence="15">
    <location>
        <begin position="255"/>
        <end position="360"/>
    </location>
</feature>
<keyword evidence="2 12" id="KW-0808">Transferase</keyword>
<evidence type="ECO:0000256" key="9">
    <source>
        <dbReference type="PROSITE-ProRule" id="PRU00191"/>
    </source>
</evidence>
<dbReference type="Pfam" id="PF00017">
    <property type="entry name" value="SH2"/>
    <property type="match status" value="1"/>
</dbReference>
<dbReference type="SMART" id="SM00326">
    <property type="entry name" value="SH3"/>
    <property type="match status" value="1"/>
</dbReference>
<feature type="binding site" evidence="11">
    <location>
        <position position="283"/>
    </location>
    <ligand>
        <name>ATP</name>
        <dbReference type="ChEBI" id="CHEBI:30616"/>
    </ligand>
</feature>
<dbReference type="EC" id="2.7.10.2" evidence="12"/>
<dbReference type="InterPro" id="IPR036028">
    <property type="entry name" value="SH3-like_dom_sf"/>
</dbReference>
<keyword evidence="4 11" id="KW-0547">Nucleotide-binding</keyword>
<dbReference type="PROSITE" id="PS00107">
    <property type="entry name" value="PROTEIN_KINASE_ATP"/>
    <property type="match status" value="1"/>
</dbReference>
<comment type="caution">
    <text evidence="16">The sequence shown here is derived from an EMBL/GenBank/DDBJ whole genome shotgun (WGS) entry which is preliminary data.</text>
</comment>
<dbReference type="InterPro" id="IPR050198">
    <property type="entry name" value="Non-receptor_tyrosine_kinases"/>
</dbReference>
<evidence type="ECO:0000256" key="3">
    <source>
        <dbReference type="ARBA" id="ARBA00022707"/>
    </source>
</evidence>
<keyword evidence="7 12" id="KW-0829">Tyrosine-protein kinase</keyword>
<dbReference type="SUPFAM" id="SSF50044">
    <property type="entry name" value="SH3-domain"/>
    <property type="match status" value="1"/>
</dbReference>
<dbReference type="PRINTS" id="PR00401">
    <property type="entry name" value="SH2DOMAIN"/>
</dbReference>
<keyword evidence="6 11" id="KW-0067">ATP-binding</keyword>
<dbReference type="InterPro" id="IPR036860">
    <property type="entry name" value="SH2_dom_sf"/>
</dbReference>
<evidence type="ECO:0000313" key="16">
    <source>
        <dbReference type="EMBL" id="MED6245925.1"/>
    </source>
</evidence>
<feature type="domain" description="SH3" evidence="14">
    <location>
        <begin position="67"/>
        <end position="131"/>
    </location>
</feature>
<dbReference type="EMBL" id="JAHUTI010041639">
    <property type="protein sequence ID" value="MED6245925.1"/>
    <property type="molecule type" value="Genomic_DNA"/>
</dbReference>
<protein>
    <recommendedName>
        <fullName evidence="12">Tyrosine-protein kinase</fullName>
        <ecNumber evidence="12">2.7.10.2</ecNumber>
    </recommendedName>
</protein>
<organism evidence="16 17">
    <name type="scientific">Ataeniobius toweri</name>
    <dbReference type="NCBI Taxonomy" id="208326"/>
    <lineage>
        <taxon>Eukaryota</taxon>
        <taxon>Metazoa</taxon>
        <taxon>Chordata</taxon>
        <taxon>Craniata</taxon>
        <taxon>Vertebrata</taxon>
        <taxon>Euteleostomi</taxon>
        <taxon>Actinopterygii</taxon>
        <taxon>Neopterygii</taxon>
        <taxon>Teleostei</taxon>
        <taxon>Neoteleostei</taxon>
        <taxon>Acanthomorphata</taxon>
        <taxon>Ovalentaria</taxon>
        <taxon>Atherinomorphae</taxon>
        <taxon>Cyprinodontiformes</taxon>
        <taxon>Goodeidae</taxon>
        <taxon>Ataeniobius</taxon>
    </lineage>
</organism>
<accession>A0ABU7B8H1</accession>
<evidence type="ECO:0000256" key="8">
    <source>
        <dbReference type="ARBA" id="ARBA00023288"/>
    </source>
</evidence>
<dbReference type="Gene3D" id="2.30.30.40">
    <property type="entry name" value="SH3 Domains"/>
    <property type="match status" value="1"/>
</dbReference>
<dbReference type="PROSITE" id="PS50002">
    <property type="entry name" value="SH3"/>
    <property type="match status" value="1"/>
</dbReference>
<evidence type="ECO:0000256" key="7">
    <source>
        <dbReference type="ARBA" id="ARBA00023137"/>
    </source>
</evidence>
<dbReference type="Gene3D" id="3.30.505.10">
    <property type="entry name" value="SH2 domain"/>
    <property type="match status" value="1"/>
</dbReference>
<evidence type="ECO:0000256" key="4">
    <source>
        <dbReference type="ARBA" id="ARBA00022741"/>
    </source>
</evidence>
<dbReference type="InterPro" id="IPR001245">
    <property type="entry name" value="Ser-Thr/Tyr_kinase_cat_dom"/>
</dbReference>
<reference evidence="16 17" key="1">
    <citation type="submission" date="2021-07" db="EMBL/GenBank/DDBJ databases">
        <authorList>
            <person name="Palmer J.M."/>
        </authorList>
    </citation>
    <scope>NUCLEOTIDE SEQUENCE [LARGE SCALE GENOMIC DNA]</scope>
    <source>
        <strain evidence="16 17">AT_MEX2019</strain>
        <tissue evidence="16">Muscle</tissue>
    </source>
</reference>
<dbReference type="SMART" id="SM00219">
    <property type="entry name" value="TyrKc"/>
    <property type="match status" value="1"/>
</dbReference>
<dbReference type="SUPFAM" id="SSF55550">
    <property type="entry name" value="SH2 domain"/>
    <property type="match status" value="1"/>
</dbReference>
<dbReference type="InterPro" id="IPR017441">
    <property type="entry name" value="Protein_kinase_ATP_BS"/>
</dbReference>
<evidence type="ECO:0000256" key="12">
    <source>
        <dbReference type="RuleBase" id="RU362096"/>
    </source>
</evidence>
<sequence>MGTNEKFTKCWERVVSCCCCCCNASKQEQDRRLDTKDVRIIANPAVADKGEFDTNRPLPSPPGFKMPGGERYIALFDYSARTADDLTFNTGDILEVLDSRAGDWWLARATTGISVNKRGYIPANYVALMESIDAEPWYFPGMKRQDAEKFLLAEGNEEGSFLVRNSESLKGELSLSVLHEKRVKHYKLQKLDNGHYYVSKTKSFPTLKDLVEYYSRQADGLCVSLGKPCRKIEAPQTYGLSYNTVDQWEISRNSIKLLTMLGAGQFGEVYEGVWNETTSVAVKTLKPGTMDRTEFLGEAQLMKRLRHPKLIQLYAVCTLEDPIYIITELMKNGSLLEYLRSKSAILSSSNMMMCLRLQSF</sequence>
<evidence type="ECO:0000256" key="2">
    <source>
        <dbReference type="ARBA" id="ARBA00022679"/>
    </source>
</evidence>
<dbReference type="InterPro" id="IPR001452">
    <property type="entry name" value="SH3_domain"/>
</dbReference>
<keyword evidence="8" id="KW-0449">Lipoprotein</keyword>
<evidence type="ECO:0000256" key="6">
    <source>
        <dbReference type="ARBA" id="ARBA00022840"/>
    </source>
</evidence>
<dbReference type="Gene3D" id="3.30.200.20">
    <property type="entry name" value="Phosphorylase Kinase, domain 1"/>
    <property type="match status" value="1"/>
</dbReference>
<evidence type="ECO:0000256" key="1">
    <source>
        <dbReference type="ARBA" id="ARBA00022443"/>
    </source>
</evidence>
<dbReference type="SMART" id="SM00252">
    <property type="entry name" value="SH2"/>
    <property type="match status" value="1"/>
</dbReference>
<name>A0ABU7B8H1_9TELE</name>
<dbReference type="PROSITE" id="PS50011">
    <property type="entry name" value="PROTEIN_KINASE_DOM"/>
    <property type="match status" value="1"/>
</dbReference>
<dbReference type="CDD" id="cd11845">
    <property type="entry name" value="SH3_Src_like"/>
    <property type="match status" value="1"/>
</dbReference>
<evidence type="ECO:0000259" key="14">
    <source>
        <dbReference type="PROSITE" id="PS50002"/>
    </source>
</evidence>
<dbReference type="InterPro" id="IPR000719">
    <property type="entry name" value="Prot_kinase_dom"/>
</dbReference>
<evidence type="ECO:0000259" key="13">
    <source>
        <dbReference type="PROSITE" id="PS50001"/>
    </source>
</evidence>
<keyword evidence="3" id="KW-0519">Myristate</keyword>
<keyword evidence="5 12" id="KW-0418">Kinase</keyword>
<dbReference type="InterPro" id="IPR011009">
    <property type="entry name" value="Kinase-like_dom_sf"/>
</dbReference>
<evidence type="ECO:0000256" key="5">
    <source>
        <dbReference type="ARBA" id="ARBA00022777"/>
    </source>
</evidence>
<dbReference type="PRINTS" id="PR00452">
    <property type="entry name" value="SH3DOMAIN"/>
</dbReference>
<dbReference type="PANTHER" id="PTHR24418">
    <property type="entry name" value="TYROSINE-PROTEIN KINASE"/>
    <property type="match status" value="1"/>
</dbReference>
<evidence type="ECO:0000313" key="17">
    <source>
        <dbReference type="Proteomes" id="UP001345963"/>
    </source>
</evidence>
<dbReference type="Pfam" id="PF07714">
    <property type="entry name" value="PK_Tyr_Ser-Thr"/>
    <property type="match status" value="1"/>
</dbReference>
<keyword evidence="17" id="KW-1185">Reference proteome</keyword>
<proteinExistence type="inferred from homology"/>
<evidence type="ECO:0000259" key="15">
    <source>
        <dbReference type="PROSITE" id="PS50011"/>
    </source>
</evidence>
<comment type="similarity">
    <text evidence="12">Belongs to the protein kinase superfamily. Tyr protein kinase family.</text>
</comment>
<evidence type="ECO:0000256" key="11">
    <source>
        <dbReference type="PROSITE-ProRule" id="PRU10141"/>
    </source>
</evidence>
<gene>
    <name evidence="16" type="ORF">ATANTOWER_010358</name>
</gene>
<dbReference type="InterPro" id="IPR020635">
    <property type="entry name" value="Tyr_kinase_cat_dom"/>
</dbReference>
<feature type="domain" description="SH2" evidence="13">
    <location>
        <begin position="137"/>
        <end position="229"/>
    </location>
</feature>
<dbReference type="Proteomes" id="UP001345963">
    <property type="component" value="Unassembled WGS sequence"/>
</dbReference>
<dbReference type="SUPFAM" id="SSF56112">
    <property type="entry name" value="Protein kinase-like (PK-like)"/>
    <property type="match status" value="1"/>
</dbReference>
<comment type="catalytic activity">
    <reaction evidence="12">
        <text>L-tyrosyl-[protein] + ATP = O-phospho-L-tyrosyl-[protein] + ADP + H(+)</text>
        <dbReference type="Rhea" id="RHEA:10596"/>
        <dbReference type="Rhea" id="RHEA-COMP:10136"/>
        <dbReference type="Rhea" id="RHEA-COMP:20101"/>
        <dbReference type="ChEBI" id="CHEBI:15378"/>
        <dbReference type="ChEBI" id="CHEBI:30616"/>
        <dbReference type="ChEBI" id="CHEBI:46858"/>
        <dbReference type="ChEBI" id="CHEBI:61978"/>
        <dbReference type="ChEBI" id="CHEBI:456216"/>
        <dbReference type="EC" id="2.7.10.2"/>
    </reaction>
</comment>
<dbReference type="PROSITE" id="PS50001">
    <property type="entry name" value="SH2"/>
    <property type="match status" value="1"/>
</dbReference>
<evidence type="ECO:0000256" key="10">
    <source>
        <dbReference type="PROSITE-ProRule" id="PRU00192"/>
    </source>
</evidence>
<keyword evidence="9" id="KW-0727">SH2 domain</keyword>
<dbReference type="Pfam" id="PF00018">
    <property type="entry name" value="SH3_1"/>
    <property type="match status" value="1"/>
</dbReference>